<organism evidence="7 8">
    <name type="scientific">Anaerosporomusa subterranea</name>
    <dbReference type="NCBI Taxonomy" id="1794912"/>
    <lineage>
        <taxon>Bacteria</taxon>
        <taxon>Bacillati</taxon>
        <taxon>Bacillota</taxon>
        <taxon>Negativicutes</taxon>
        <taxon>Acetonemataceae</taxon>
        <taxon>Anaerosporomusa</taxon>
    </lineage>
</organism>
<gene>
    <name evidence="7" type="ORF">AXX12_16450</name>
</gene>
<dbReference type="OrthoDB" id="9812878at2"/>
<name>A0A154BLG2_ANASB</name>
<accession>A0A154BLG2</accession>
<sequence length="279" mass="31167">MLKKFTKVLSLFIILGLVFTLVGCFGTKQTSQSNPPSAPTNSKSIKLGTLITLQPFMVVLKDELAKKGYNVELVLFDANNMPATATKDGNLDGFVHNHLPWIKAFNQQNNSKLEMIQPYLFYYRTAMYSSKYKSIEEFPKGVQIAIPNDPSNIETSLLMLQQLNLITLGEKKEKFYTILDIKDNPKQIKFLETEISTTARSIKDAGAVICPAIRIKQAGIDPNSFLAEDKTTVNFPVGLTIDAKNAQAPWVKDAMDILKSDSMKAKFNELYNGALVLFK</sequence>
<evidence type="ECO:0000256" key="2">
    <source>
        <dbReference type="ARBA" id="ARBA00008973"/>
    </source>
</evidence>
<dbReference type="PANTHER" id="PTHR30429">
    <property type="entry name" value="D-METHIONINE-BINDING LIPOPROTEIN METQ"/>
    <property type="match status" value="1"/>
</dbReference>
<keyword evidence="3" id="KW-0732">Signal</keyword>
<evidence type="ECO:0008006" key="9">
    <source>
        <dbReference type="Google" id="ProtNLM"/>
    </source>
</evidence>
<evidence type="ECO:0000256" key="5">
    <source>
        <dbReference type="ARBA" id="ARBA00023139"/>
    </source>
</evidence>
<dbReference type="RefSeq" id="WP_066245915.1">
    <property type="nucleotide sequence ID" value="NZ_LSGP01000028.1"/>
</dbReference>
<dbReference type="AlphaFoldDB" id="A0A154BLG2"/>
<comment type="caution">
    <text evidence="7">The sequence shown here is derived from an EMBL/GenBank/DDBJ whole genome shotgun (WGS) entry which is preliminary data.</text>
</comment>
<keyword evidence="6" id="KW-0449">Lipoprotein</keyword>
<keyword evidence="5" id="KW-0564">Palmitate</keyword>
<comment type="similarity">
    <text evidence="2">Belongs to the NlpA lipoprotein family.</text>
</comment>
<evidence type="ECO:0000256" key="4">
    <source>
        <dbReference type="ARBA" id="ARBA00023136"/>
    </source>
</evidence>
<dbReference type="Proteomes" id="UP000076268">
    <property type="component" value="Unassembled WGS sequence"/>
</dbReference>
<evidence type="ECO:0000313" key="8">
    <source>
        <dbReference type="Proteomes" id="UP000076268"/>
    </source>
</evidence>
<dbReference type="EMBL" id="LSGP01000028">
    <property type="protein sequence ID" value="KYZ74813.1"/>
    <property type="molecule type" value="Genomic_DNA"/>
</dbReference>
<dbReference type="InterPro" id="IPR004872">
    <property type="entry name" value="Lipoprotein_NlpA"/>
</dbReference>
<dbReference type="Gene3D" id="3.40.190.10">
    <property type="entry name" value="Periplasmic binding protein-like II"/>
    <property type="match status" value="2"/>
</dbReference>
<proteinExistence type="inferred from homology"/>
<comment type="subcellular location">
    <subcellularLocation>
        <location evidence="1">Membrane</location>
        <topology evidence="1">Lipid-anchor</topology>
    </subcellularLocation>
</comment>
<dbReference type="STRING" id="1794912.AXX12_16450"/>
<evidence type="ECO:0000313" key="7">
    <source>
        <dbReference type="EMBL" id="KYZ74813.1"/>
    </source>
</evidence>
<evidence type="ECO:0000256" key="3">
    <source>
        <dbReference type="ARBA" id="ARBA00022729"/>
    </source>
</evidence>
<reference evidence="7 8" key="1">
    <citation type="submission" date="2016-02" db="EMBL/GenBank/DDBJ databases">
        <title>Anaerosporomusa subterraneum gen. nov., sp. nov., a spore-forming obligate anaerobe isolated from saprolite.</title>
        <authorList>
            <person name="Choi J.K."/>
            <person name="Shah M."/>
            <person name="Yee N."/>
        </authorList>
    </citation>
    <scope>NUCLEOTIDE SEQUENCE [LARGE SCALE GENOMIC DNA]</scope>
    <source>
        <strain evidence="7 8">RU4</strain>
    </source>
</reference>
<evidence type="ECO:0000256" key="1">
    <source>
        <dbReference type="ARBA" id="ARBA00004635"/>
    </source>
</evidence>
<keyword evidence="8" id="KW-1185">Reference proteome</keyword>
<evidence type="ECO:0000256" key="6">
    <source>
        <dbReference type="ARBA" id="ARBA00023288"/>
    </source>
</evidence>
<dbReference type="PANTHER" id="PTHR30429:SF0">
    <property type="entry name" value="METHIONINE-BINDING LIPOPROTEIN METQ"/>
    <property type="match status" value="1"/>
</dbReference>
<dbReference type="Pfam" id="PF03180">
    <property type="entry name" value="Lipoprotein_9"/>
    <property type="match status" value="1"/>
</dbReference>
<dbReference type="GO" id="GO:0016020">
    <property type="term" value="C:membrane"/>
    <property type="evidence" value="ECO:0007669"/>
    <property type="project" value="UniProtKB-SubCell"/>
</dbReference>
<protein>
    <recommendedName>
        <fullName evidence="9">Metal ABC transporter substrate-binding protein</fullName>
    </recommendedName>
</protein>
<keyword evidence="4" id="KW-0472">Membrane</keyword>
<dbReference type="PROSITE" id="PS51257">
    <property type="entry name" value="PROKAR_LIPOPROTEIN"/>
    <property type="match status" value="1"/>
</dbReference>
<dbReference type="SUPFAM" id="SSF53850">
    <property type="entry name" value="Periplasmic binding protein-like II"/>
    <property type="match status" value="1"/>
</dbReference>